<feature type="compositionally biased region" description="Low complexity" evidence="3">
    <location>
        <begin position="108"/>
        <end position="121"/>
    </location>
</feature>
<keyword evidence="5" id="KW-1185">Reference proteome</keyword>
<comment type="subcellular location">
    <subcellularLocation>
        <location evidence="1">Secreted</location>
    </subcellularLocation>
</comment>
<dbReference type="AlphaFoldDB" id="A0A6P6YB04"/>
<dbReference type="PANTHER" id="PTHR41146:SF1">
    <property type="entry name" value="DIURETIC HORMONE CLASS 2"/>
    <property type="match status" value="1"/>
</dbReference>
<keyword evidence="4" id="KW-1133">Transmembrane helix</keyword>
<evidence type="ECO:0000256" key="1">
    <source>
        <dbReference type="ARBA" id="ARBA00004613"/>
    </source>
</evidence>
<accession>A0A6P6YB04</accession>
<dbReference type="CTD" id="34181"/>
<gene>
    <name evidence="6" type="primary">LOC113795776</name>
</gene>
<dbReference type="PANTHER" id="PTHR41146">
    <property type="entry name" value="DIURETIC HORMONE CLASS 2"/>
    <property type="match status" value="1"/>
</dbReference>
<evidence type="ECO:0000256" key="4">
    <source>
        <dbReference type="SAM" id="Phobius"/>
    </source>
</evidence>
<keyword evidence="4" id="KW-0472">Membrane</keyword>
<dbReference type="GO" id="GO:0007589">
    <property type="term" value="P:body fluid secretion"/>
    <property type="evidence" value="ECO:0007669"/>
    <property type="project" value="InterPro"/>
</dbReference>
<reference evidence="6" key="1">
    <citation type="submission" date="2025-08" db="UniProtKB">
        <authorList>
            <consortium name="RefSeq"/>
        </authorList>
    </citation>
    <scope>IDENTIFICATION</scope>
    <source>
        <strain evidence="6">Airmid</strain>
    </source>
</reference>
<dbReference type="GO" id="GO:0008613">
    <property type="term" value="F:diuretic hormone activity"/>
    <property type="evidence" value="ECO:0007669"/>
    <property type="project" value="InterPro"/>
</dbReference>
<evidence type="ECO:0000313" key="6">
    <source>
        <dbReference type="RefSeq" id="XP_027201799.1"/>
    </source>
</evidence>
<evidence type="ECO:0000256" key="2">
    <source>
        <dbReference type="ARBA" id="ARBA00022525"/>
    </source>
</evidence>
<evidence type="ECO:0000313" key="5">
    <source>
        <dbReference type="Proteomes" id="UP000515146"/>
    </source>
</evidence>
<dbReference type="InParanoid" id="A0A6P6YB04"/>
<dbReference type="InterPro" id="IPR034439">
    <property type="entry name" value="DH2-like"/>
</dbReference>
<keyword evidence="2" id="KW-0964">Secreted</keyword>
<dbReference type="KEGG" id="dpte:113795776"/>
<sequence length="167" mass="18037">MLNKLSTLKSSQTSSSSSSLSSSSSSSTAKMTNNGQQQPFSRFMWIFVLAVLVTYFGTSFAYPANVGLMMTRKYPVNVEVENPEELISTLDNLIQNILVGIDSSHLSSSSSSNNNLQQQLSDKNSGPNKRGIDLGLSRGFSGSQAAKHMMGMSAASFANGPGRRRRR</sequence>
<feature type="region of interest" description="Disordered" evidence="3">
    <location>
        <begin position="108"/>
        <end position="134"/>
    </location>
</feature>
<dbReference type="GO" id="GO:0001664">
    <property type="term" value="F:G protein-coupled receptor binding"/>
    <property type="evidence" value="ECO:0007669"/>
    <property type="project" value="TreeGrafter"/>
</dbReference>
<dbReference type="Proteomes" id="UP000515146">
    <property type="component" value="Unplaced"/>
</dbReference>
<organism evidence="5 6">
    <name type="scientific">Dermatophagoides pteronyssinus</name>
    <name type="common">European house dust mite</name>
    <dbReference type="NCBI Taxonomy" id="6956"/>
    <lineage>
        <taxon>Eukaryota</taxon>
        <taxon>Metazoa</taxon>
        <taxon>Ecdysozoa</taxon>
        <taxon>Arthropoda</taxon>
        <taxon>Chelicerata</taxon>
        <taxon>Arachnida</taxon>
        <taxon>Acari</taxon>
        <taxon>Acariformes</taxon>
        <taxon>Sarcoptiformes</taxon>
        <taxon>Astigmata</taxon>
        <taxon>Psoroptidia</taxon>
        <taxon>Analgoidea</taxon>
        <taxon>Pyroglyphidae</taxon>
        <taxon>Dermatophagoidinae</taxon>
        <taxon>Dermatophagoides</taxon>
    </lineage>
</organism>
<proteinExistence type="predicted"/>
<dbReference type="RefSeq" id="XP_027201799.1">
    <property type="nucleotide sequence ID" value="XM_027345998.1"/>
</dbReference>
<feature type="compositionally biased region" description="Low complexity" evidence="3">
    <location>
        <begin position="1"/>
        <end position="28"/>
    </location>
</feature>
<feature type="region of interest" description="Disordered" evidence="3">
    <location>
        <begin position="1"/>
        <end position="33"/>
    </location>
</feature>
<protein>
    <submittedName>
        <fullName evidence="6">Uncharacterized protein LOC113795776</fullName>
    </submittedName>
</protein>
<evidence type="ECO:0000256" key="3">
    <source>
        <dbReference type="SAM" id="MobiDB-lite"/>
    </source>
</evidence>
<dbReference type="OrthoDB" id="6495587at2759"/>
<feature type="transmembrane region" description="Helical" evidence="4">
    <location>
        <begin position="43"/>
        <end position="64"/>
    </location>
</feature>
<dbReference type="GO" id="GO:0005615">
    <property type="term" value="C:extracellular space"/>
    <property type="evidence" value="ECO:0007669"/>
    <property type="project" value="TreeGrafter"/>
</dbReference>
<name>A0A6P6YB04_DERPT</name>
<keyword evidence="4" id="KW-0812">Transmembrane</keyword>